<dbReference type="PANTHER" id="PTHR12838">
    <property type="entry name" value="U3 SMALL NUCLEOLAR RNA-ASSOCIATED PROTEIN 11"/>
    <property type="match status" value="1"/>
</dbReference>
<dbReference type="InterPro" id="IPR007144">
    <property type="entry name" value="SSU_processome_Utp11"/>
</dbReference>
<comment type="subcellular location">
    <subcellularLocation>
        <location evidence="1">Nucleus</location>
        <location evidence="1">Nucleolus</location>
    </subcellularLocation>
</comment>
<feature type="region of interest" description="Disordered" evidence="5">
    <location>
        <begin position="134"/>
        <end position="165"/>
    </location>
</feature>
<organism evidence="6">
    <name type="scientific">Ditylum brightwellii</name>
    <dbReference type="NCBI Taxonomy" id="49249"/>
    <lineage>
        <taxon>Eukaryota</taxon>
        <taxon>Sar</taxon>
        <taxon>Stramenopiles</taxon>
        <taxon>Ochrophyta</taxon>
        <taxon>Bacillariophyta</taxon>
        <taxon>Mediophyceae</taxon>
        <taxon>Lithodesmiophycidae</taxon>
        <taxon>Lithodesmiales</taxon>
        <taxon>Lithodesmiaceae</taxon>
        <taxon>Ditylum</taxon>
    </lineage>
</organism>
<feature type="compositionally biased region" description="Basic residues" evidence="5">
    <location>
        <begin position="228"/>
        <end position="241"/>
    </location>
</feature>
<evidence type="ECO:0000313" key="6">
    <source>
        <dbReference type="EMBL" id="CAE4625427.1"/>
    </source>
</evidence>
<name>A0A7S4RUI7_9STRA</name>
<evidence type="ECO:0000256" key="5">
    <source>
        <dbReference type="SAM" id="MobiDB-lite"/>
    </source>
</evidence>
<feature type="region of interest" description="Disordered" evidence="5">
    <location>
        <begin position="201"/>
        <end position="261"/>
    </location>
</feature>
<keyword evidence="4" id="KW-0539">Nucleus</keyword>
<evidence type="ECO:0000256" key="3">
    <source>
        <dbReference type="ARBA" id="ARBA00022552"/>
    </source>
</evidence>
<keyword evidence="3" id="KW-0698">rRNA processing</keyword>
<dbReference type="AlphaFoldDB" id="A0A7S4RUI7"/>
<evidence type="ECO:0008006" key="7">
    <source>
        <dbReference type="Google" id="ProtNLM"/>
    </source>
</evidence>
<sequence length="320" mass="37722">MSSLRNAVKRITHKERSQPQSRQHLGILEKKKDYVLRAKDYHRKEDKIKSMRSKASNKNPDEFYFNMHKSQMDVEKGKHKQSQEAKWEERLSLVGADAVKVMKSQDLSYVRMMRQKDLKSVEKMKSNLHFIGHFDDIHHDDDDETDDEKKKKKKSSGHKRKHTIFVKDEKEAETFDIAKHFDTVPEMVGRAFNRPRISTLTQMSNPNQHHDNDNDDNDSSDDDDEKKPKRKKTSNKNKKLSTKQQLRAQQRAIQKIAKSKAQSYAELEAKTARMNTLKRTEDVLMTERNMQSKGRKRMVQGANLEEGTPAVYRWRRKRSR</sequence>
<evidence type="ECO:0000256" key="1">
    <source>
        <dbReference type="ARBA" id="ARBA00004604"/>
    </source>
</evidence>
<dbReference type="PANTHER" id="PTHR12838:SF0">
    <property type="entry name" value="U3 SMALL NUCLEOLAR RNA-ASSOCIATED PROTEIN 11-RELATED"/>
    <property type="match status" value="1"/>
</dbReference>
<dbReference type="Pfam" id="PF03998">
    <property type="entry name" value="Utp11"/>
    <property type="match status" value="1"/>
</dbReference>
<dbReference type="GO" id="GO:0006364">
    <property type="term" value="P:rRNA processing"/>
    <property type="evidence" value="ECO:0007669"/>
    <property type="project" value="UniProtKB-KW"/>
</dbReference>
<feature type="region of interest" description="Disordered" evidence="5">
    <location>
        <begin position="1"/>
        <end position="24"/>
    </location>
</feature>
<feature type="compositionally biased region" description="Acidic residues" evidence="5">
    <location>
        <begin position="213"/>
        <end position="224"/>
    </location>
</feature>
<proteinExistence type="inferred from homology"/>
<protein>
    <recommendedName>
        <fullName evidence="7">U3 small nucleolar RNA-associated protein 11</fullName>
    </recommendedName>
</protein>
<gene>
    <name evidence="6" type="ORF">DBRI00130_LOCUS24465</name>
</gene>
<evidence type="ECO:0000256" key="4">
    <source>
        <dbReference type="ARBA" id="ARBA00023242"/>
    </source>
</evidence>
<feature type="compositionally biased region" description="Basic residues" evidence="5">
    <location>
        <begin position="150"/>
        <end position="164"/>
    </location>
</feature>
<reference evidence="6" key="1">
    <citation type="submission" date="2021-01" db="EMBL/GenBank/DDBJ databases">
        <authorList>
            <person name="Corre E."/>
            <person name="Pelletier E."/>
            <person name="Niang G."/>
            <person name="Scheremetjew M."/>
            <person name="Finn R."/>
            <person name="Kale V."/>
            <person name="Holt S."/>
            <person name="Cochrane G."/>
            <person name="Meng A."/>
            <person name="Brown T."/>
            <person name="Cohen L."/>
        </authorList>
    </citation>
    <scope>NUCLEOTIDE SEQUENCE</scope>
    <source>
        <strain evidence="6">GSO104</strain>
    </source>
</reference>
<comment type="similarity">
    <text evidence="2">Belongs to the UTP11 family.</text>
</comment>
<accession>A0A7S4RUI7</accession>
<dbReference type="GO" id="GO:0032040">
    <property type="term" value="C:small-subunit processome"/>
    <property type="evidence" value="ECO:0007669"/>
    <property type="project" value="InterPro"/>
</dbReference>
<dbReference type="EMBL" id="HBNS01031200">
    <property type="protein sequence ID" value="CAE4625427.1"/>
    <property type="molecule type" value="Transcribed_RNA"/>
</dbReference>
<evidence type="ECO:0000256" key="2">
    <source>
        <dbReference type="ARBA" id="ARBA00008105"/>
    </source>
</evidence>